<proteinExistence type="predicted"/>
<sequence length="97" mass="10991">MSTITPTLASTAAVDETPALLRALRAIRDTVREKHPFERNTTLLKPHAVAWERYAKQLGRTAIFYVPAAIVVFGWPVAMKWVVNWSNGVYDAKPKRR</sequence>
<gene>
    <name evidence="2" type="ORF">M409DRAFT_28713</name>
</gene>
<evidence type="ECO:0000313" key="3">
    <source>
        <dbReference type="Proteomes" id="UP000799537"/>
    </source>
</evidence>
<keyword evidence="1" id="KW-0472">Membrane</keyword>
<evidence type="ECO:0000256" key="1">
    <source>
        <dbReference type="SAM" id="Phobius"/>
    </source>
</evidence>
<reference evidence="2" key="1">
    <citation type="journal article" date="2020" name="Stud. Mycol.">
        <title>101 Dothideomycetes genomes: a test case for predicting lifestyles and emergence of pathogens.</title>
        <authorList>
            <person name="Haridas S."/>
            <person name="Albert R."/>
            <person name="Binder M."/>
            <person name="Bloem J."/>
            <person name="Labutti K."/>
            <person name="Salamov A."/>
            <person name="Andreopoulos B."/>
            <person name="Baker S."/>
            <person name="Barry K."/>
            <person name="Bills G."/>
            <person name="Bluhm B."/>
            <person name="Cannon C."/>
            <person name="Castanera R."/>
            <person name="Culley D."/>
            <person name="Daum C."/>
            <person name="Ezra D."/>
            <person name="Gonzalez J."/>
            <person name="Henrissat B."/>
            <person name="Kuo A."/>
            <person name="Liang C."/>
            <person name="Lipzen A."/>
            <person name="Lutzoni F."/>
            <person name="Magnuson J."/>
            <person name="Mondo S."/>
            <person name="Nolan M."/>
            <person name="Ohm R."/>
            <person name="Pangilinan J."/>
            <person name="Park H.-J."/>
            <person name="Ramirez L."/>
            <person name="Alfaro M."/>
            <person name="Sun H."/>
            <person name="Tritt A."/>
            <person name="Yoshinaga Y."/>
            <person name="Zwiers L.-H."/>
            <person name="Turgeon B."/>
            <person name="Goodwin S."/>
            <person name="Spatafora J."/>
            <person name="Crous P."/>
            <person name="Grigoriev I."/>
        </authorList>
    </citation>
    <scope>NUCLEOTIDE SEQUENCE</scope>
    <source>
        <strain evidence="2">ATCC 36951</strain>
    </source>
</reference>
<dbReference type="OrthoDB" id="4829316at2759"/>
<dbReference type="EMBL" id="ML993623">
    <property type="protein sequence ID" value="KAF2160833.1"/>
    <property type="molecule type" value="Genomic_DNA"/>
</dbReference>
<accession>A0A6A6C1T7</accession>
<dbReference type="GeneID" id="54562423"/>
<dbReference type="Proteomes" id="UP000799537">
    <property type="component" value="Unassembled WGS sequence"/>
</dbReference>
<dbReference type="AlphaFoldDB" id="A0A6A6C1T7"/>
<dbReference type="RefSeq" id="XP_033661722.1">
    <property type="nucleotide sequence ID" value="XM_033809151.1"/>
</dbReference>
<name>A0A6A6C1T7_ZASCE</name>
<protein>
    <submittedName>
        <fullName evidence="2">Uncharacterized protein</fullName>
    </submittedName>
</protein>
<feature type="transmembrane region" description="Helical" evidence="1">
    <location>
        <begin position="62"/>
        <end position="83"/>
    </location>
</feature>
<organism evidence="2 3">
    <name type="scientific">Zasmidium cellare ATCC 36951</name>
    <dbReference type="NCBI Taxonomy" id="1080233"/>
    <lineage>
        <taxon>Eukaryota</taxon>
        <taxon>Fungi</taxon>
        <taxon>Dikarya</taxon>
        <taxon>Ascomycota</taxon>
        <taxon>Pezizomycotina</taxon>
        <taxon>Dothideomycetes</taxon>
        <taxon>Dothideomycetidae</taxon>
        <taxon>Mycosphaerellales</taxon>
        <taxon>Mycosphaerellaceae</taxon>
        <taxon>Zasmidium</taxon>
    </lineage>
</organism>
<keyword evidence="1" id="KW-0812">Transmembrane</keyword>
<keyword evidence="3" id="KW-1185">Reference proteome</keyword>
<keyword evidence="1" id="KW-1133">Transmembrane helix</keyword>
<evidence type="ECO:0000313" key="2">
    <source>
        <dbReference type="EMBL" id="KAF2160833.1"/>
    </source>
</evidence>